<dbReference type="VEuPathDB" id="FungiDB:ASPSYDRAFT_26047"/>
<accession>A0A1L9TX63</accession>
<organism evidence="1 2">
    <name type="scientific">Aspergillus sydowii CBS 593.65</name>
    <dbReference type="NCBI Taxonomy" id="1036612"/>
    <lineage>
        <taxon>Eukaryota</taxon>
        <taxon>Fungi</taxon>
        <taxon>Dikarya</taxon>
        <taxon>Ascomycota</taxon>
        <taxon>Pezizomycotina</taxon>
        <taxon>Eurotiomycetes</taxon>
        <taxon>Eurotiomycetidae</taxon>
        <taxon>Eurotiales</taxon>
        <taxon>Aspergillaceae</taxon>
        <taxon>Aspergillus</taxon>
        <taxon>Aspergillus subgen. Nidulantes</taxon>
    </lineage>
</organism>
<dbReference type="Proteomes" id="UP000184356">
    <property type="component" value="Unassembled WGS sequence"/>
</dbReference>
<evidence type="ECO:0000313" key="2">
    <source>
        <dbReference type="Proteomes" id="UP000184356"/>
    </source>
</evidence>
<dbReference type="EMBL" id="KV878582">
    <property type="protein sequence ID" value="OJJ64016.1"/>
    <property type="molecule type" value="Genomic_DNA"/>
</dbReference>
<keyword evidence="2" id="KW-1185">Reference proteome</keyword>
<dbReference type="STRING" id="1036612.A0A1L9TX63"/>
<reference evidence="2" key="1">
    <citation type="journal article" date="2017" name="Genome Biol.">
        <title>Comparative genomics reveals high biological diversity and specific adaptations in the industrially and medically important fungal genus Aspergillus.</title>
        <authorList>
            <person name="de Vries R.P."/>
            <person name="Riley R."/>
            <person name="Wiebenga A."/>
            <person name="Aguilar-Osorio G."/>
            <person name="Amillis S."/>
            <person name="Uchima C.A."/>
            <person name="Anderluh G."/>
            <person name="Asadollahi M."/>
            <person name="Askin M."/>
            <person name="Barry K."/>
            <person name="Battaglia E."/>
            <person name="Bayram O."/>
            <person name="Benocci T."/>
            <person name="Braus-Stromeyer S.A."/>
            <person name="Caldana C."/>
            <person name="Canovas D."/>
            <person name="Cerqueira G.C."/>
            <person name="Chen F."/>
            <person name="Chen W."/>
            <person name="Choi C."/>
            <person name="Clum A."/>
            <person name="Dos Santos R.A."/>
            <person name="Damasio A.R."/>
            <person name="Diallinas G."/>
            <person name="Emri T."/>
            <person name="Fekete E."/>
            <person name="Flipphi M."/>
            <person name="Freyberg S."/>
            <person name="Gallo A."/>
            <person name="Gournas C."/>
            <person name="Habgood R."/>
            <person name="Hainaut M."/>
            <person name="Harispe M.L."/>
            <person name="Henrissat B."/>
            <person name="Hilden K.S."/>
            <person name="Hope R."/>
            <person name="Hossain A."/>
            <person name="Karabika E."/>
            <person name="Karaffa L."/>
            <person name="Karanyi Z."/>
            <person name="Krasevec N."/>
            <person name="Kuo A."/>
            <person name="Kusch H."/>
            <person name="LaButti K."/>
            <person name="Lagendijk E.L."/>
            <person name="Lapidus A."/>
            <person name="Levasseur A."/>
            <person name="Lindquist E."/>
            <person name="Lipzen A."/>
            <person name="Logrieco A.F."/>
            <person name="MacCabe A."/>
            <person name="Maekelae M.R."/>
            <person name="Malavazi I."/>
            <person name="Melin P."/>
            <person name="Meyer V."/>
            <person name="Mielnichuk N."/>
            <person name="Miskei M."/>
            <person name="Molnar A.P."/>
            <person name="Mule G."/>
            <person name="Ngan C.Y."/>
            <person name="Orejas M."/>
            <person name="Orosz E."/>
            <person name="Ouedraogo J.P."/>
            <person name="Overkamp K.M."/>
            <person name="Park H.-S."/>
            <person name="Perrone G."/>
            <person name="Piumi F."/>
            <person name="Punt P.J."/>
            <person name="Ram A.F."/>
            <person name="Ramon A."/>
            <person name="Rauscher S."/>
            <person name="Record E."/>
            <person name="Riano-Pachon D.M."/>
            <person name="Robert V."/>
            <person name="Roehrig J."/>
            <person name="Ruller R."/>
            <person name="Salamov A."/>
            <person name="Salih N.S."/>
            <person name="Samson R.A."/>
            <person name="Sandor E."/>
            <person name="Sanguinetti M."/>
            <person name="Schuetze T."/>
            <person name="Sepcic K."/>
            <person name="Shelest E."/>
            <person name="Sherlock G."/>
            <person name="Sophianopoulou V."/>
            <person name="Squina F.M."/>
            <person name="Sun H."/>
            <person name="Susca A."/>
            <person name="Todd R.B."/>
            <person name="Tsang A."/>
            <person name="Unkles S.E."/>
            <person name="van de Wiele N."/>
            <person name="van Rossen-Uffink D."/>
            <person name="Oliveira J.V."/>
            <person name="Vesth T.C."/>
            <person name="Visser J."/>
            <person name="Yu J.-H."/>
            <person name="Zhou M."/>
            <person name="Andersen M.R."/>
            <person name="Archer D.B."/>
            <person name="Baker S.E."/>
            <person name="Benoit I."/>
            <person name="Brakhage A.A."/>
            <person name="Braus G.H."/>
            <person name="Fischer R."/>
            <person name="Frisvad J.C."/>
            <person name="Goldman G.H."/>
            <person name="Houbraken J."/>
            <person name="Oakley B."/>
            <person name="Pocsi I."/>
            <person name="Scazzocchio C."/>
            <person name="Seiboth B."/>
            <person name="vanKuyk P.A."/>
            <person name="Wortman J."/>
            <person name="Dyer P.S."/>
            <person name="Grigoriev I.V."/>
        </authorList>
    </citation>
    <scope>NUCLEOTIDE SEQUENCE [LARGE SCALE GENOMIC DNA]</scope>
    <source>
        <strain evidence="2">CBS 593.65</strain>
    </source>
</reference>
<dbReference type="OrthoDB" id="194358at2759"/>
<proteinExistence type="predicted"/>
<name>A0A1L9TX63_9EURO</name>
<sequence length="219" mass="25329">MDGEGAWYMFQRGIEARIRDRAVGLNVKFDGETEPALDDKKSVDMMQWHATNYQFYNNLHALSVSVQGDVPKDMLECLAARLQASLFFFEMEYMEEKSEEVAIRGWICCRLSHDETGFRNLMDRTKGFYVAEQQLQESKRWTASSAPFRHSVFIHESKQNLDKDIRIDVDFGKKYRVSISGFPMTHKTLLDYGNEHADNFQTVEVATTQPHESVTLHAT</sequence>
<evidence type="ECO:0000313" key="1">
    <source>
        <dbReference type="EMBL" id="OJJ64016.1"/>
    </source>
</evidence>
<dbReference type="GeneID" id="63760312"/>
<protein>
    <submittedName>
        <fullName evidence="1">Uncharacterized protein</fullName>
    </submittedName>
</protein>
<dbReference type="RefSeq" id="XP_040707822.1">
    <property type="nucleotide sequence ID" value="XM_040844239.1"/>
</dbReference>
<dbReference type="AlphaFoldDB" id="A0A1L9TX63"/>
<gene>
    <name evidence="1" type="ORF">ASPSYDRAFT_26047</name>
</gene>